<keyword evidence="1" id="KW-1133">Transmembrane helix</keyword>
<dbReference type="AlphaFoldDB" id="A0A183BB14"/>
<evidence type="ECO:0000256" key="1">
    <source>
        <dbReference type="SAM" id="Phobius"/>
    </source>
</evidence>
<protein>
    <submittedName>
        <fullName evidence="4">Protein S-acyltransferase</fullName>
    </submittedName>
</protein>
<dbReference type="Proteomes" id="UP000272942">
    <property type="component" value="Unassembled WGS sequence"/>
</dbReference>
<proteinExistence type="predicted"/>
<reference evidence="2 3" key="2">
    <citation type="submission" date="2018-11" db="EMBL/GenBank/DDBJ databases">
        <authorList>
            <consortium name="Pathogen Informatics"/>
        </authorList>
    </citation>
    <scope>NUCLEOTIDE SEQUENCE [LARGE SCALE GENOMIC DNA]</scope>
    <source>
        <strain evidence="2 3">Egypt</strain>
    </source>
</reference>
<name>A0A183BB14_9TREM</name>
<dbReference type="EMBL" id="UZAN01064155">
    <property type="protein sequence ID" value="VDP93671.1"/>
    <property type="molecule type" value="Genomic_DNA"/>
</dbReference>
<evidence type="ECO:0000313" key="4">
    <source>
        <dbReference type="WBParaSite" id="ECPE_0001644201-mRNA-1"/>
    </source>
</evidence>
<accession>A0A183BB14</accession>
<feature type="transmembrane region" description="Helical" evidence="1">
    <location>
        <begin position="6"/>
        <end position="28"/>
    </location>
</feature>
<keyword evidence="1" id="KW-0472">Membrane</keyword>
<evidence type="ECO:0000313" key="3">
    <source>
        <dbReference type="Proteomes" id="UP000272942"/>
    </source>
</evidence>
<keyword evidence="3" id="KW-1185">Reference proteome</keyword>
<dbReference type="WBParaSite" id="ECPE_0001644201-mRNA-1">
    <property type="protein sequence ID" value="ECPE_0001644201-mRNA-1"/>
    <property type="gene ID" value="ECPE_0001644201"/>
</dbReference>
<evidence type="ECO:0000313" key="2">
    <source>
        <dbReference type="EMBL" id="VDP93671.1"/>
    </source>
</evidence>
<keyword evidence="1" id="KW-0812">Transmembrane</keyword>
<reference evidence="4" key="1">
    <citation type="submission" date="2016-06" db="UniProtKB">
        <authorList>
            <consortium name="WormBaseParasite"/>
        </authorList>
    </citation>
    <scope>IDENTIFICATION</scope>
</reference>
<organism evidence="4">
    <name type="scientific">Echinostoma caproni</name>
    <dbReference type="NCBI Taxonomy" id="27848"/>
    <lineage>
        <taxon>Eukaryota</taxon>
        <taxon>Metazoa</taxon>
        <taxon>Spiralia</taxon>
        <taxon>Lophotrochozoa</taxon>
        <taxon>Platyhelminthes</taxon>
        <taxon>Trematoda</taxon>
        <taxon>Digenea</taxon>
        <taxon>Plagiorchiida</taxon>
        <taxon>Echinostomata</taxon>
        <taxon>Echinostomatoidea</taxon>
        <taxon>Echinostomatidae</taxon>
        <taxon>Echinostoma</taxon>
    </lineage>
</organism>
<gene>
    <name evidence="2" type="ORF">ECPE_LOCUS16399</name>
</gene>
<sequence length="192" mass="21167">MCTTYVAIVLWLVFLAFLVIPTLCWIMFNSICTMELAHVWHGPGARRPGPDGRVAPSLEELRLRNELSPVDDTYTARLAYYYPELVRSMGYLPMANGGRVIAPGEPRPPLPGYPPFGAPPGSRYTGRFYDPEFNYVFNLTNYGKSLLDSLICIAFPPNPGTFSSVCATIDHALSGAGFGYCLLAAYSGKRLE</sequence>
<dbReference type="OrthoDB" id="9993736at2759"/>